<dbReference type="InterPro" id="IPR057663">
    <property type="entry name" value="TACC3_Aurora-A_bind"/>
</dbReference>
<dbReference type="STRING" id="225164.V3ZF86"/>
<feature type="compositionally biased region" description="Low complexity" evidence="1">
    <location>
        <begin position="170"/>
        <end position="181"/>
    </location>
</feature>
<feature type="region of interest" description="Disordered" evidence="1">
    <location>
        <begin position="1"/>
        <end position="203"/>
    </location>
</feature>
<dbReference type="KEGG" id="lgi:LOTGIDRAFT_234195"/>
<dbReference type="CTD" id="20249463"/>
<feature type="compositionally biased region" description="Acidic residues" evidence="1">
    <location>
        <begin position="53"/>
        <end position="62"/>
    </location>
</feature>
<accession>V3ZF86</accession>
<organism evidence="2 3">
    <name type="scientific">Lottia gigantea</name>
    <name type="common">Giant owl limpet</name>
    <dbReference type="NCBI Taxonomy" id="225164"/>
    <lineage>
        <taxon>Eukaryota</taxon>
        <taxon>Metazoa</taxon>
        <taxon>Spiralia</taxon>
        <taxon>Lophotrochozoa</taxon>
        <taxon>Mollusca</taxon>
        <taxon>Gastropoda</taxon>
        <taxon>Patellogastropoda</taxon>
        <taxon>Lottioidea</taxon>
        <taxon>Lottiidae</taxon>
        <taxon>Lottia</taxon>
    </lineage>
</organism>
<dbReference type="EMBL" id="KB202544">
    <property type="protein sequence ID" value="ESO89823.1"/>
    <property type="molecule type" value="Genomic_DNA"/>
</dbReference>
<feature type="compositionally biased region" description="Polar residues" evidence="1">
    <location>
        <begin position="70"/>
        <end position="84"/>
    </location>
</feature>
<dbReference type="OrthoDB" id="10255048at2759"/>
<feature type="compositionally biased region" description="Basic residues" evidence="1">
    <location>
        <begin position="92"/>
        <end position="106"/>
    </location>
</feature>
<reference evidence="2 3" key="1">
    <citation type="journal article" date="2013" name="Nature">
        <title>Insights into bilaterian evolution from three spiralian genomes.</title>
        <authorList>
            <person name="Simakov O."/>
            <person name="Marletaz F."/>
            <person name="Cho S.J."/>
            <person name="Edsinger-Gonzales E."/>
            <person name="Havlak P."/>
            <person name="Hellsten U."/>
            <person name="Kuo D.H."/>
            <person name="Larsson T."/>
            <person name="Lv J."/>
            <person name="Arendt D."/>
            <person name="Savage R."/>
            <person name="Osoegawa K."/>
            <person name="de Jong P."/>
            <person name="Grimwood J."/>
            <person name="Chapman J.A."/>
            <person name="Shapiro H."/>
            <person name="Aerts A."/>
            <person name="Otillar R.P."/>
            <person name="Terry A.Y."/>
            <person name="Boore J.L."/>
            <person name="Grigoriev I.V."/>
            <person name="Lindberg D.R."/>
            <person name="Seaver E.C."/>
            <person name="Weisblat D.A."/>
            <person name="Putnam N.H."/>
            <person name="Rokhsar D.S."/>
        </authorList>
    </citation>
    <scope>NUCLEOTIDE SEQUENCE [LARGE SCALE GENOMIC DNA]</scope>
</reference>
<gene>
    <name evidence="2" type="ORF">LOTGIDRAFT_234195</name>
</gene>
<feature type="compositionally biased region" description="Basic and acidic residues" evidence="1">
    <location>
        <begin position="129"/>
        <end position="143"/>
    </location>
</feature>
<dbReference type="GeneID" id="20249463"/>
<proteinExistence type="predicted"/>
<dbReference type="RefSeq" id="XP_009059606.1">
    <property type="nucleotide sequence ID" value="XM_009061358.1"/>
</dbReference>
<dbReference type="HOGENOM" id="CLU_636625_0_0_1"/>
<keyword evidence="3" id="KW-1185">Reference proteome</keyword>
<evidence type="ECO:0000313" key="2">
    <source>
        <dbReference type="EMBL" id="ESO89823.1"/>
    </source>
</evidence>
<protein>
    <submittedName>
        <fullName evidence="2">Uncharacterized protein</fullName>
    </submittedName>
</protein>
<dbReference type="AlphaFoldDB" id="V3ZF86"/>
<dbReference type="Proteomes" id="UP000030746">
    <property type="component" value="Unassembled WGS sequence"/>
</dbReference>
<name>V3ZF86_LOTGI</name>
<feature type="region of interest" description="Disordered" evidence="1">
    <location>
        <begin position="228"/>
        <end position="251"/>
    </location>
</feature>
<evidence type="ECO:0000256" key="1">
    <source>
        <dbReference type="SAM" id="MobiDB-lite"/>
    </source>
</evidence>
<dbReference type="Pfam" id="PF25777">
    <property type="entry name" value="Aurora-A_bind_TACC3"/>
    <property type="match status" value="1"/>
</dbReference>
<evidence type="ECO:0000313" key="3">
    <source>
        <dbReference type="Proteomes" id="UP000030746"/>
    </source>
</evidence>
<feature type="compositionally biased region" description="Basic residues" evidence="1">
    <location>
        <begin position="183"/>
        <end position="200"/>
    </location>
</feature>
<sequence length="431" mass="46327">MADSSESSPLPIPKGSYQIDFDNLDDFNPFQSKQQLGSSPPINSNNNKVPSVDNEDINIDDIDPFKSGHALSNSPPTNLVNNNEGEVETKKKVSPKTKKVTPKKSPAKKDKSPAVSPKVEASVAASPPKDSELVEPDSPKELDDTLEAATQPSQDKTPEKDSGVETNDVKSSPETTVTPKKTPTPKKGLKKPKSTTKSKSPKQFVDVDDEIQIFAPKSKLELEADNIADIPDGDSGIEINAPPPPSVKDTPITELEATTMEEPSFLVNSIAVDPAADLDFAANLAPAADVKSETPIKEKSPNAKAVTEELSTSGDDEITFHDAQQEISDAPPDMNASADLQGSKEMIGSFDAVHEFGNGENEMAEDNEGFVPATDIFADNANWDMLEKIGGSKNTLTLGRESLYVAFDPFVKPIKPAAEVIEGYPQNWILF</sequence>
<feature type="compositionally biased region" description="Polar residues" evidence="1">
    <location>
        <begin position="29"/>
        <end position="49"/>
    </location>
</feature>